<dbReference type="Gene3D" id="1.20.58.1320">
    <property type="match status" value="1"/>
</dbReference>
<proteinExistence type="predicted"/>
<sequence>MHPAVEPPVTVIRELRAALDQAFSAPGADARADELLAGGGAGLPDAHPAILDHDAVRAADPLGLDREFGELPAVNAAGDARTLLGWVRTAARRGDPGWAAEDAVAALRDAGMLLASLGRAGVDPSVAAPEWEPLLTAWALRTDMVPRDTVVHYGFWNPVGDRERRFLDRGPQEGALIQSVRTSCRLLPLAGTALDVSWRCGPTSPAGLAALAVMRDAVVAFAGEFARVRQIVDPHFFIEKLRPFFEPITVAGNPWSGPAAAFIPLYLVDEALWGGGEALAAMHAEALRYGRPEWRRARERMAARPALSTWLEAGERGDHTPELATALELTDSAVHALLRFRGQHVTTARRAYSDQDSAFRHGSGGFVPEDLKRVVDDERAAATGLHAAEQRAGA</sequence>
<accession>A0A938YNP3</accession>
<dbReference type="Pfam" id="PF08933">
    <property type="entry name" value="PrnB"/>
    <property type="match status" value="1"/>
</dbReference>
<dbReference type="InterPro" id="IPR015029">
    <property type="entry name" value="PrnB"/>
</dbReference>
<dbReference type="AlphaFoldDB" id="A0A938YNP3"/>
<comment type="caution">
    <text evidence="1">The sequence shown here is derived from an EMBL/GenBank/DDBJ whole genome shotgun (WGS) entry which is preliminary data.</text>
</comment>
<name>A0A938YNP3_9ACTN</name>
<dbReference type="SUPFAM" id="SSF140959">
    <property type="entry name" value="Indolic compounds 2,3-dioxygenase-like"/>
    <property type="match status" value="1"/>
</dbReference>
<dbReference type="RefSeq" id="WP_205258021.1">
    <property type="nucleotide sequence ID" value="NZ_JAERWL010000014.1"/>
</dbReference>
<protein>
    <submittedName>
        <fullName evidence="1">DUF1864 family protein</fullName>
    </submittedName>
</protein>
<gene>
    <name evidence="1" type="ORF">JL107_15720</name>
</gene>
<dbReference type="InterPro" id="IPR037217">
    <property type="entry name" value="Trp/Indoleamine_2_3_dOase-like"/>
</dbReference>
<reference evidence="1" key="1">
    <citation type="submission" date="2021-01" db="EMBL/GenBank/DDBJ databases">
        <title>KCTC 19127 draft genome.</title>
        <authorList>
            <person name="An D."/>
        </authorList>
    </citation>
    <scope>NUCLEOTIDE SEQUENCE</scope>
    <source>
        <strain evidence="1">KCTC 19127</strain>
    </source>
</reference>
<evidence type="ECO:0000313" key="2">
    <source>
        <dbReference type="Proteomes" id="UP000663801"/>
    </source>
</evidence>
<dbReference type="GO" id="GO:0019441">
    <property type="term" value="P:L-tryptophan catabolic process to kynurenine"/>
    <property type="evidence" value="ECO:0007669"/>
    <property type="project" value="InterPro"/>
</dbReference>
<organism evidence="1 2">
    <name type="scientific">Nakamurella flavida</name>
    <dbReference type="NCBI Taxonomy" id="363630"/>
    <lineage>
        <taxon>Bacteria</taxon>
        <taxon>Bacillati</taxon>
        <taxon>Actinomycetota</taxon>
        <taxon>Actinomycetes</taxon>
        <taxon>Nakamurellales</taxon>
        <taxon>Nakamurellaceae</taxon>
        <taxon>Nakamurella</taxon>
    </lineage>
</organism>
<dbReference type="EMBL" id="JAERWL010000014">
    <property type="protein sequence ID" value="MBM9477896.1"/>
    <property type="molecule type" value="Genomic_DNA"/>
</dbReference>
<keyword evidence="2" id="KW-1185">Reference proteome</keyword>
<dbReference type="GO" id="GO:0046872">
    <property type="term" value="F:metal ion binding"/>
    <property type="evidence" value="ECO:0007669"/>
    <property type="project" value="InterPro"/>
</dbReference>
<dbReference type="Gene3D" id="1.20.58.480">
    <property type="match status" value="1"/>
</dbReference>
<dbReference type="GO" id="GO:0020037">
    <property type="term" value="F:heme binding"/>
    <property type="evidence" value="ECO:0007669"/>
    <property type="project" value="InterPro"/>
</dbReference>
<evidence type="ECO:0000313" key="1">
    <source>
        <dbReference type="EMBL" id="MBM9477896.1"/>
    </source>
</evidence>
<dbReference type="Proteomes" id="UP000663801">
    <property type="component" value="Unassembled WGS sequence"/>
</dbReference>